<feature type="region of interest" description="Disordered" evidence="2">
    <location>
        <begin position="88"/>
        <end position="160"/>
    </location>
</feature>
<evidence type="ECO:0000313" key="4">
    <source>
        <dbReference type="EMBL" id="CAD8098981.1"/>
    </source>
</evidence>
<proteinExistence type="predicted"/>
<evidence type="ECO:0000259" key="3">
    <source>
        <dbReference type="Pfam" id="PF14652"/>
    </source>
</evidence>
<dbReference type="InterPro" id="IPR026704">
    <property type="entry name" value="KATNIP"/>
</dbReference>
<feature type="compositionally biased region" description="Basic residues" evidence="2">
    <location>
        <begin position="35"/>
        <end position="45"/>
    </location>
</feature>
<gene>
    <name evidence="4" type="ORF">PSON_ATCC_30995.1.T0710081</name>
</gene>
<feature type="compositionally biased region" description="Low complexity" evidence="2">
    <location>
        <begin position="146"/>
        <end position="160"/>
    </location>
</feature>
<feature type="compositionally biased region" description="Basic and acidic residues" evidence="2">
    <location>
        <begin position="46"/>
        <end position="63"/>
    </location>
</feature>
<feature type="compositionally biased region" description="Basic and acidic residues" evidence="2">
    <location>
        <begin position="567"/>
        <end position="579"/>
    </location>
</feature>
<feature type="coiled-coil region" evidence="1">
    <location>
        <begin position="975"/>
        <end position="1006"/>
    </location>
</feature>
<feature type="compositionally biased region" description="Polar residues" evidence="2">
    <location>
        <begin position="179"/>
        <end position="196"/>
    </location>
</feature>
<evidence type="ECO:0000256" key="1">
    <source>
        <dbReference type="SAM" id="Coils"/>
    </source>
</evidence>
<feature type="domain" description="KATNIP" evidence="3">
    <location>
        <begin position="1019"/>
        <end position="1324"/>
    </location>
</feature>
<sequence length="1534" mass="178534">MKPQQKKQQQQLREKGFDTFISGANKERVNQKNKNQLKLKTKNVKKWNDEHSQSQKIGTLDHDDLEVLRKSLVQGNVLSKSQQDLLEKLQKDTPIDHRYDPHFSQLLDSDNEEQEDQQIQEEEELCQSEGEDNDEQFYKDDFENTKPQIQPVVQQQQQPQKIIQVVNLPVTKPRPISAISEQPQSQLPSQTKQPSSEIKPLPFTKPENKQYASKPQLRANSVTKQEDIKNDNHSFNPPQTSSSYKPQEKQKDQLEELFEKIEKLSSDEKQKLIFFLNKNTINLEEKTDRSEIQNEQSQQKLSLEIPIKQQQQQQSKQSKELQIIENKPKEQIQLSLPQNTVNNQTSLQMPQVETKKRNPSINNVIQMQQEFVKEEKAQITLEKNIDLLIDKNSQLKMRILSTWGNPSLVGLTEIELYTIDGNKVLLKPYNIKMNNAQSLKMPELLINGKFLTKDAINMWLGSMPDPPKTIEIEISYDDDIVLGGIKVYNYNKSLIDSVKGVRDLEILCRQNGKVISKIVEIKKGTGFEIEDYATEISIIDNFKFPTLQNTQSKFAQKLRGQIDQSDIIDKKQEKLDDSKPPPSRKGKGPIVVDIFKGERLDTAKTDKKVEQTQQSNIIQQNQQQIIEPRRRRDNPQPTQDYLEETLQYFNITQQGRLKPVQRQDIIEDPVPQPKYEEIDALDFFFKGQQRPNNIQQKPQLSKWESPSQQQIPSQIIQQPNRNNYRQQTQDNALIIKDLLNQPLNNQVQSKKAKKQVSLPSVPQVRIITIHIHSTWGDKYYVGLNGIEIFNEVGKQIEIQDPYSQVKADPSDINVLPEYSNDPRTPDKLVDGVYFTQSDMHVWLSPFQRGKINKITIDLIDKKRISMIRIWNYNKSRIHSFRGAKDISLFFDNQIVFRGDIKKGFGNMNLQRVINQNEQPFELFLFTNDDNIISQIAKNDWINTQEFQTIQHDYQNERPNTGNADSEVRPTTSAKVTNLQNEIKYARQQEQNQQRQEKQQIQRALVNQNSNGIFCRYVQIKLLRPWADQPYIGLTGVDFYGKEGKIQVKNIKSDNQSDGDKGNVTSLINGFNVTTNDMNMYIVPFQPGRYVTLTFTFDIPSLITSMRIWNYNKSYDDTFRGAKFISLSSDQGTISNCISLKRAPGCDTYDYAQTITIPCKDYVFEETTQIQKQLRCEYEINNLIVGYELKIQLITTFGDIHYIGLNGIEILDFKGRQIQGNIGAEPSSVRILQSMKGDKRVVENLLDGINETQNDTHMWLAPFTNRCFDHSQDPQINTLYFGSEQPFALGCIIFWNYTKTPTRGVHEIAITLDDYIIYRGYLRQAGNDGNQTVVLFYRDIQLMERFSGKYYTEFGLKQSAGYKNEEKATRQVSTYALLERPITRVKGNKENVHFVQEIKLLQMLNIYMPIQSIVYQQLNNQQALYTKYSSKKTKNFEDFFAKKPVKWVIDFKDYLHLQDDDEYLKRFYPTNQQPQKFKSLLDYYRFHLNLPRIFFGVLAEIAIAFFEKKKYNQLLSTIQQKISIQKNQENVRNSF</sequence>
<keyword evidence="5" id="KW-1185">Reference proteome</keyword>
<protein>
    <recommendedName>
        <fullName evidence="3">KATNIP domain-containing protein</fullName>
    </recommendedName>
</protein>
<feature type="domain" description="KATNIP" evidence="3">
    <location>
        <begin position="445"/>
        <end position="561"/>
    </location>
</feature>
<name>A0A8S1P7P4_9CILI</name>
<dbReference type="InterPro" id="IPR027859">
    <property type="entry name" value="KATNIP_dom"/>
</dbReference>
<feature type="region of interest" description="Disordered" evidence="2">
    <location>
        <begin position="1"/>
        <end position="63"/>
    </location>
</feature>
<dbReference type="OrthoDB" id="304622at2759"/>
<dbReference type="Proteomes" id="UP000692954">
    <property type="component" value="Unassembled WGS sequence"/>
</dbReference>
<evidence type="ECO:0000256" key="2">
    <source>
        <dbReference type="SAM" id="MobiDB-lite"/>
    </source>
</evidence>
<evidence type="ECO:0000313" key="5">
    <source>
        <dbReference type="Proteomes" id="UP000692954"/>
    </source>
</evidence>
<feature type="domain" description="KATNIP" evidence="3">
    <location>
        <begin position="349"/>
        <end position="435"/>
    </location>
</feature>
<feature type="compositionally biased region" description="Basic and acidic residues" evidence="2">
    <location>
        <begin position="88"/>
        <end position="101"/>
    </location>
</feature>
<feature type="compositionally biased region" description="Polar residues" evidence="2">
    <location>
        <begin position="233"/>
        <end position="245"/>
    </location>
</feature>
<keyword evidence="1" id="KW-0175">Coiled coil</keyword>
<feature type="domain" description="KATNIP" evidence="3">
    <location>
        <begin position="803"/>
        <end position="955"/>
    </location>
</feature>
<accession>A0A8S1P7P4</accession>
<feature type="region of interest" description="Disordered" evidence="2">
    <location>
        <begin position="566"/>
        <end position="589"/>
    </location>
</feature>
<reference evidence="4" key="1">
    <citation type="submission" date="2021-01" db="EMBL/GenBank/DDBJ databases">
        <authorList>
            <consortium name="Genoscope - CEA"/>
            <person name="William W."/>
        </authorList>
    </citation>
    <scope>NUCLEOTIDE SEQUENCE</scope>
</reference>
<dbReference type="Pfam" id="PF14652">
    <property type="entry name" value="DUF4457"/>
    <property type="match status" value="5"/>
</dbReference>
<feature type="region of interest" description="Disordered" evidence="2">
    <location>
        <begin position="611"/>
        <end position="637"/>
    </location>
</feature>
<feature type="compositionally biased region" description="Low complexity" evidence="2">
    <location>
        <begin position="611"/>
        <end position="626"/>
    </location>
</feature>
<feature type="compositionally biased region" description="Polar residues" evidence="2">
    <location>
        <begin position="210"/>
        <end position="223"/>
    </location>
</feature>
<feature type="domain" description="KATNIP" evidence="3">
    <location>
        <begin position="744"/>
        <end position="799"/>
    </location>
</feature>
<feature type="compositionally biased region" description="Acidic residues" evidence="2">
    <location>
        <begin position="109"/>
        <end position="135"/>
    </location>
</feature>
<comment type="caution">
    <text evidence="4">The sequence shown here is derived from an EMBL/GenBank/DDBJ whole genome shotgun (WGS) entry which is preliminary data.</text>
</comment>
<feature type="region of interest" description="Disordered" evidence="2">
    <location>
        <begin position="179"/>
        <end position="253"/>
    </location>
</feature>
<dbReference type="EMBL" id="CAJJDN010000071">
    <property type="protein sequence ID" value="CAD8098981.1"/>
    <property type="molecule type" value="Genomic_DNA"/>
</dbReference>
<dbReference type="PANTHER" id="PTHR21534:SF0">
    <property type="entry name" value="KATANIN-INTERACTING PROTEIN"/>
    <property type="match status" value="1"/>
</dbReference>
<feature type="compositionally biased region" description="Low complexity" evidence="2">
    <location>
        <begin position="1"/>
        <end position="11"/>
    </location>
</feature>
<organism evidence="4 5">
    <name type="scientific">Paramecium sonneborni</name>
    <dbReference type="NCBI Taxonomy" id="65129"/>
    <lineage>
        <taxon>Eukaryota</taxon>
        <taxon>Sar</taxon>
        <taxon>Alveolata</taxon>
        <taxon>Ciliophora</taxon>
        <taxon>Intramacronucleata</taxon>
        <taxon>Oligohymenophorea</taxon>
        <taxon>Peniculida</taxon>
        <taxon>Parameciidae</taxon>
        <taxon>Paramecium</taxon>
    </lineage>
</organism>
<dbReference type="PANTHER" id="PTHR21534">
    <property type="entry name" value="KATANIN-INTERACTING PROTEIN"/>
    <property type="match status" value="1"/>
</dbReference>